<proteinExistence type="predicted"/>
<comment type="caution">
    <text evidence="1">The sequence shown here is derived from an EMBL/GenBank/DDBJ whole genome shotgun (WGS) entry which is preliminary data.</text>
</comment>
<dbReference type="Proteomes" id="UP000285860">
    <property type="component" value="Unassembled WGS sequence"/>
</dbReference>
<protein>
    <submittedName>
        <fullName evidence="1">Uncharacterized protein</fullName>
    </submittedName>
</protein>
<accession>A0A420NUZ2</accession>
<name>A0A420NUZ2_FUSOX</name>
<organism evidence="1 2">
    <name type="scientific">Fusarium oxysporum</name>
    <name type="common">Fusarium vascular wilt</name>
    <dbReference type="NCBI Taxonomy" id="5507"/>
    <lineage>
        <taxon>Eukaryota</taxon>
        <taxon>Fungi</taxon>
        <taxon>Dikarya</taxon>
        <taxon>Ascomycota</taxon>
        <taxon>Pezizomycotina</taxon>
        <taxon>Sordariomycetes</taxon>
        <taxon>Hypocreomycetidae</taxon>
        <taxon>Hypocreales</taxon>
        <taxon>Nectriaceae</taxon>
        <taxon>Fusarium</taxon>
        <taxon>Fusarium oxysporum species complex</taxon>
    </lineage>
</organism>
<evidence type="ECO:0000313" key="2">
    <source>
        <dbReference type="Proteomes" id="UP000285860"/>
    </source>
</evidence>
<dbReference type="EMBL" id="MRCY01000192">
    <property type="protein sequence ID" value="RKK92457.1"/>
    <property type="molecule type" value="Genomic_DNA"/>
</dbReference>
<sequence>MLWLSNFPTLATAVSLKVGTNGASMTAENPVQASCVSDIAGELATNLRDTLCKRTPRFPIS</sequence>
<gene>
    <name evidence="1" type="ORF">BFJ68_g15891</name>
</gene>
<evidence type="ECO:0000313" key="1">
    <source>
        <dbReference type="EMBL" id="RKK92457.1"/>
    </source>
</evidence>
<reference evidence="1 2" key="1">
    <citation type="journal article" date="2018" name="Sci. Rep.">
        <title>Characterisation of pathogen-specific regions and novel effector candidates in Fusarium oxysporum f. sp. cepae.</title>
        <authorList>
            <person name="Armitage A.D."/>
            <person name="Taylor A."/>
            <person name="Sobczyk M.K."/>
            <person name="Baxter L."/>
            <person name="Greenfield B.P."/>
            <person name="Bates H.J."/>
            <person name="Wilson F."/>
            <person name="Jackson A.C."/>
            <person name="Ott S."/>
            <person name="Harrison R.J."/>
            <person name="Clarkson J.P."/>
        </authorList>
    </citation>
    <scope>NUCLEOTIDE SEQUENCE [LARGE SCALE GENOMIC DNA]</scope>
    <source>
        <strain evidence="1 2">Fo_A28</strain>
    </source>
</reference>
<dbReference type="AlphaFoldDB" id="A0A420NUZ2"/>